<sequence length="192" mass="21710">MRFLRVLLILVSILVLVSAAGWVAWQKGVLEIDTQNFQVKFDWSKFNVYDLFDGKRNVKCAYTSQSGSGAGTADIYVWGKKIYAHYVGTNSGGNKNESYMIVGDKNIYAWTDPDSPGVVMPADGREAQLTPPEDGEGFTCERWMPDKKMFEPPTNIRFVDYKLMEDPDCGACEYLMGEQKEDCRRLAKCEVN</sequence>
<dbReference type="AlphaFoldDB" id="A0A1F4ZW48"/>
<name>A0A1F4ZW48_9BACT</name>
<dbReference type="Proteomes" id="UP000176424">
    <property type="component" value="Unassembled WGS sequence"/>
</dbReference>
<accession>A0A1F4ZW48</accession>
<evidence type="ECO:0000313" key="1">
    <source>
        <dbReference type="EMBL" id="OGD10086.1"/>
    </source>
</evidence>
<reference evidence="1 2" key="1">
    <citation type="journal article" date="2016" name="Nat. Commun.">
        <title>Thousands of microbial genomes shed light on interconnected biogeochemical processes in an aquifer system.</title>
        <authorList>
            <person name="Anantharaman K."/>
            <person name="Brown C.T."/>
            <person name="Hug L.A."/>
            <person name="Sharon I."/>
            <person name="Castelle C.J."/>
            <person name="Probst A.J."/>
            <person name="Thomas B.C."/>
            <person name="Singh A."/>
            <person name="Wilkins M.J."/>
            <person name="Karaoz U."/>
            <person name="Brodie E.L."/>
            <person name="Williams K.H."/>
            <person name="Hubbard S.S."/>
            <person name="Banfield J.F."/>
        </authorList>
    </citation>
    <scope>NUCLEOTIDE SEQUENCE [LARGE SCALE GENOMIC DNA]</scope>
</reference>
<evidence type="ECO:0000313" key="2">
    <source>
        <dbReference type="Proteomes" id="UP000176424"/>
    </source>
</evidence>
<dbReference type="STRING" id="1797263.A2397_04585"/>
<gene>
    <name evidence="1" type="ORF">A2397_04585</name>
</gene>
<protein>
    <submittedName>
        <fullName evidence="1">Uncharacterized protein</fullName>
    </submittedName>
</protein>
<proteinExistence type="predicted"/>
<organism evidence="1 2">
    <name type="scientific">Candidatus Amesbacteria bacterium RIFOXYB1_FULL_44_23</name>
    <dbReference type="NCBI Taxonomy" id="1797263"/>
    <lineage>
        <taxon>Bacteria</taxon>
        <taxon>Candidatus Amesiibacteriota</taxon>
    </lineage>
</organism>
<dbReference type="EMBL" id="MEXR01000014">
    <property type="protein sequence ID" value="OGD10086.1"/>
    <property type="molecule type" value="Genomic_DNA"/>
</dbReference>
<comment type="caution">
    <text evidence="1">The sequence shown here is derived from an EMBL/GenBank/DDBJ whole genome shotgun (WGS) entry which is preliminary data.</text>
</comment>